<reference evidence="1" key="1">
    <citation type="submission" date="2020-03" db="EMBL/GenBank/DDBJ databases">
        <authorList>
            <person name="He L."/>
        </authorList>
    </citation>
    <scope>NUCLEOTIDE SEQUENCE</scope>
    <source>
        <strain evidence="1">CkLH20</strain>
    </source>
</reference>
<dbReference type="Pfam" id="PF13637">
    <property type="entry name" value="Ank_4"/>
    <property type="match status" value="1"/>
</dbReference>
<dbReference type="InterPro" id="IPR036770">
    <property type="entry name" value="Ankyrin_rpt-contain_sf"/>
</dbReference>
<comment type="caution">
    <text evidence="1">The sequence shown here is derived from an EMBL/GenBank/DDBJ whole genome shotgun (WGS) entry which is preliminary data.</text>
</comment>
<dbReference type="Pfam" id="PF13432">
    <property type="entry name" value="TPR_16"/>
    <property type="match status" value="1"/>
</dbReference>
<protein>
    <submittedName>
        <fullName evidence="1">Uncharacterized protein</fullName>
    </submittedName>
</protein>
<dbReference type="RefSeq" id="XP_038751111.1">
    <property type="nucleotide sequence ID" value="XM_038883516.1"/>
</dbReference>
<dbReference type="InterPro" id="IPR011990">
    <property type="entry name" value="TPR-like_helical_dom_sf"/>
</dbReference>
<dbReference type="SMART" id="SM00028">
    <property type="entry name" value="TPR"/>
    <property type="match status" value="4"/>
</dbReference>
<dbReference type="AlphaFoldDB" id="A0A9P6IJI4"/>
<dbReference type="Proteomes" id="UP000781932">
    <property type="component" value="Unassembled WGS sequence"/>
</dbReference>
<dbReference type="InterPro" id="IPR019734">
    <property type="entry name" value="TPR_rpt"/>
</dbReference>
<dbReference type="Gene3D" id="1.25.40.10">
    <property type="entry name" value="Tetratricopeptide repeat domain"/>
    <property type="match status" value="2"/>
</dbReference>
<proteinExistence type="predicted"/>
<evidence type="ECO:0000313" key="1">
    <source>
        <dbReference type="EMBL" id="KAF9881650.1"/>
    </source>
</evidence>
<reference evidence="1" key="2">
    <citation type="submission" date="2020-11" db="EMBL/GenBank/DDBJ databases">
        <title>Whole genome sequencing of Colletotrichum sp.</title>
        <authorList>
            <person name="Li H."/>
        </authorList>
    </citation>
    <scope>NUCLEOTIDE SEQUENCE</scope>
    <source>
        <strain evidence="1">CkLH20</strain>
    </source>
</reference>
<gene>
    <name evidence="1" type="ORF">CkaCkLH20_00796</name>
</gene>
<name>A0A9P6IJI4_9PEZI</name>
<sequence>MQISQPSLLRSLEGVANATKSSESETISIRAWITSNNDPDCSSFEDWKLSLDTASKQYIKGDRQFHIASLTLLVSFLRESSRHDQVVSPSDLSQCWDMVRNAAMFDDGASRGLFTASRSAQGFLAIPLCSLVKDGNLDELIRVHVWMPDGMRGNPDFAVHSHQPFAQSWILAGEGLDHSYEVEPVTNTNDATHAKFALAWSGSDAQSKSHDKTYTAHQTYSIVENTGELRKATEISSELHETNTTYSIPAAAFHRSEVSPDSLHATFFFFDAHRGFVKDAGVLGPPKGDSFKQYRDPAGITALELIQAVDAVRSWEALMEEGRKHAQKTDWEDALRAFNKAISLCSPEKAFPNANLYEHLVLGEIGCTNRRFGRYDAARAYLEKAISGLRPCIQRVEFSGELGVTYRHAGLLEDAAAAFTQQYETAEELGSEREICRAIGNMGMVNFQLSQQKNDSELLDLAISQLRERVDRAESLLKSIGKEPSSASSRRWSNVAATWKTIGLCRLSICHYARGDVQEAIETSKEALQMTSTSNDATVKAMTRFFHGRALLMAERRKEAQSLFNVPETCSPAIAFAKEPSEEHRGYLQELVDHGANFDIVDEQGYTAIDYAVFNGDELAESIILEGLRKNAEDGIKERRAEARLRKGYRELFQERLRPVLVGGGPDVLSELRKAYALALETDAAKRSRFDVLKFMWFSDFCNFGKLPRSSDGSVREFNSASSNAQEPEITAEKMIFISYRWINKDTESNSPDDAKHTQYRRMLSAIEEYLELNPTVNRKTLGIWMDFACVNQDDPDAGVAALPMIIAQCDAMISLYDDEYYDRAWCAVEVMMAETLRSAYGIHQWYEHVGGSGENTLGKGLRVAKDRGLGMKSKRLTFETDRPKVLFLERQSKLLR</sequence>
<dbReference type="SUPFAM" id="SSF48452">
    <property type="entry name" value="TPR-like"/>
    <property type="match status" value="1"/>
</dbReference>
<dbReference type="InterPro" id="IPR002110">
    <property type="entry name" value="Ankyrin_rpt"/>
</dbReference>
<dbReference type="OrthoDB" id="423576at2759"/>
<dbReference type="GeneID" id="62156590"/>
<accession>A0A9P6IJI4</accession>
<dbReference type="SUPFAM" id="SSF48403">
    <property type="entry name" value="Ankyrin repeat"/>
    <property type="match status" value="1"/>
</dbReference>
<dbReference type="EMBL" id="JAATWM020000002">
    <property type="protein sequence ID" value="KAF9881650.1"/>
    <property type="molecule type" value="Genomic_DNA"/>
</dbReference>
<keyword evidence="2" id="KW-1185">Reference proteome</keyword>
<evidence type="ECO:0000313" key="2">
    <source>
        <dbReference type="Proteomes" id="UP000781932"/>
    </source>
</evidence>
<organism evidence="1 2">
    <name type="scientific">Colletotrichum karsti</name>
    <dbReference type="NCBI Taxonomy" id="1095194"/>
    <lineage>
        <taxon>Eukaryota</taxon>
        <taxon>Fungi</taxon>
        <taxon>Dikarya</taxon>
        <taxon>Ascomycota</taxon>
        <taxon>Pezizomycotina</taxon>
        <taxon>Sordariomycetes</taxon>
        <taxon>Hypocreomycetidae</taxon>
        <taxon>Glomerellales</taxon>
        <taxon>Glomerellaceae</taxon>
        <taxon>Colletotrichum</taxon>
        <taxon>Colletotrichum boninense species complex</taxon>
    </lineage>
</organism>